<dbReference type="RefSeq" id="WP_006106751.1">
    <property type="nucleotide sequence ID" value="NZ_AOIO01000003.1"/>
</dbReference>
<keyword evidence="3" id="KW-1185">Reference proteome</keyword>
<organism evidence="2 3">
    <name type="scientific">Natrialba asiatica (strain ATCC 700177 / DSM 12278 / JCM 9576 / FERM P-10747 / NBRC 102637 / 172P1)</name>
    <dbReference type="NCBI Taxonomy" id="29540"/>
    <lineage>
        <taxon>Archaea</taxon>
        <taxon>Methanobacteriati</taxon>
        <taxon>Methanobacteriota</taxon>
        <taxon>Stenosarchaea group</taxon>
        <taxon>Halobacteria</taxon>
        <taxon>Halobacteriales</taxon>
        <taxon>Natrialbaceae</taxon>
        <taxon>Natrialba</taxon>
    </lineage>
</organism>
<keyword evidence="1" id="KW-1133">Transmembrane helix</keyword>
<keyword evidence="1" id="KW-0812">Transmembrane</keyword>
<evidence type="ECO:0000256" key="1">
    <source>
        <dbReference type="SAM" id="Phobius"/>
    </source>
</evidence>
<evidence type="ECO:0008006" key="4">
    <source>
        <dbReference type="Google" id="ProtNLM"/>
    </source>
</evidence>
<dbReference type="Proteomes" id="UP000011554">
    <property type="component" value="Unassembled WGS sequence"/>
</dbReference>
<sequence>MHERDTSHLLAEFTPTRRVVVEWTVLGLGLTLVAGLVGGTVYAAGTGQTDIGFQISDYESALNGFVWAALLTVAVIGLHEAIHAAVIRRYGGDASFGLGIAQFALPYAYVTTTQRLNRNQFIVVSLAPIVVITALGVPLMLALDAPVLIVPLALNAGGAIGDLWMAGVLLRFPSHVVVEDFGTGMRIYGRTRDEPVRLTRERTLLKRTVLGTTLCFGLLLLVGAVTPVLLGLLGVQSFTLGVPDSPWNVFSFTGGSTGFEARINPLGGVAVSVVLGVVYALGTASRTQTT</sequence>
<keyword evidence="1" id="KW-0472">Membrane</keyword>
<dbReference type="eggNOG" id="arCOG05799">
    <property type="taxonomic scope" value="Archaea"/>
</dbReference>
<feature type="transmembrane region" description="Helical" evidence="1">
    <location>
        <begin position="64"/>
        <end position="82"/>
    </location>
</feature>
<dbReference type="OrthoDB" id="206228at2157"/>
<feature type="transmembrane region" description="Helical" evidence="1">
    <location>
        <begin position="20"/>
        <end position="44"/>
    </location>
</feature>
<proteinExistence type="predicted"/>
<comment type="caution">
    <text evidence="2">The sequence shown here is derived from an EMBL/GenBank/DDBJ whole genome shotgun (WGS) entry which is preliminary data.</text>
</comment>
<dbReference type="EMBL" id="AOIO01000003">
    <property type="protein sequence ID" value="ELZ05944.1"/>
    <property type="molecule type" value="Genomic_DNA"/>
</dbReference>
<feature type="transmembrane region" description="Helical" evidence="1">
    <location>
        <begin position="121"/>
        <end position="143"/>
    </location>
</feature>
<gene>
    <name evidence="2" type="ORF">C481_00380</name>
</gene>
<name>M0B8H0_NATA1</name>
<evidence type="ECO:0000313" key="3">
    <source>
        <dbReference type="Proteomes" id="UP000011554"/>
    </source>
</evidence>
<protein>
    <recommendedName>
        <fullName evidence="4">DUF3267 domain-containing protein</fullName>
    </recommendedName>
</protein>
<dbReference type="PATRIC" id="fig|29540.5.peg.78"/>
<dbReference type="Pfam" id="PF11667">
    <property type="entry name" value="DUF3267"/>
    <property type="match status" value="1"/>
</dbReference>
<dbReference type="STRING" id="29540.C481_00380"/>
<reference evidence="2 3" key="1">
    <citation type="journal article" date="2014" name="PLoS Genet.">
        <title>Phylogenetically driven sequencing of extremely halophilic archaea reveals strategies for static and dynamic osmo-response.</title>
        <authorList>
            <person name="Becker E.A."/>
            <person name="Seitzer P.M."/>
            <person name="Tritt A."/>
            <person name="Larsen D."/>
            <person name="Krusor M."/>
            <person name="Yao A.I."/>
            <person name="Wu D."/>
            <person name="Madern D."/>
            <person name="Eisen J.A."/>
            <person name="Darling A.E."/>
            <person name="Facciotti M.T."/>
        </authorList>
    </citation>
    <scope>NUCLEOTIDE SEQUENCE [LARGE SCALE GENOMIC DNA]</scope>
    <source>
        <strain evidence="2 3">DSM 12278</strain>
    </source>
</reference>
<dbReference type="InterPro" id="IPR021683">
    <property type="entry name" value="DUF3267"/>
</dbReference>
<evidence type="ECO:0000313" key="2">
    <source>
        <dbReference type="EMBL" id="ELZ05944.1"/>
    </source>
</evidence>
<feature type="transmembrane region" description="Helical" evidence="1">
    <location>
        <begin position="263"/>
        <end position="282"/>
    </location>
</feature>
<feature type="transmembrane region" description="Helical" evidence="1">
    <location>
        <begin position="149"/>
        <end position="170"/>
    </location>
</feature>
<dbReference type="AlphaFoldDB" id="M0B8H0"/>
<feature type="transmembrane region" description="Helical" evidence="1">
    <location>
        <begin position="209"/>
        <end position="233"/>
    </location>
</feature>
<accession>M0B8H0</accession>